<keyword evidence="2" id="KW-1185">Reference proteome</keyword>
<accession>A0A1H7NHF4</accession>
<gene>
    <name evidence="1" type="ORF">SAMN04488008_103171</name>
</gene>
<protein>
    <submittedName>
        <fullName evidence="1">Uncharacterized protein</fullName>
    </submittedName>
</protein>
<evidence type="ECO:0000313" key="1">
    <source>
        <dbReference type="EMBL" id="SEL22337.1"/>
    </source>
</evidence>
<dbReference type="Proteomes" id="UP000198990">
    <property type="component" value="Unassembled WGS sequence"/>
</dbReference>
<sequence>MTQIIVKSFFLIQILYAYSAINVLNFESSNDAFRERKTSEEAVLGVWNYAMSDVDFLYEKGILFISKKENIYDVAIKYPEGIYTCQDVIIENDRINFNVNIAGLERVSFVLMVEGDRIIGESYSNAGSSQIIGARQLPVR</sequence>
<dbReference type="STRING" id="228957.SAMN04488008_103171"/>
<name>A0A1H7NHF4_9FLAO</name>
<organism evidence="1 2">
    <name type="scientific">Maribacter orientalis</name>
    <dbReference type="NCBI Taxonomy" id="228957"/>
    <lineage>
        <taxon>Bacteria</taxon>
        <taxon>Pseudomonadati</taxon>
        <taxon>Bacteroidota</taxon>
        <taxon>Flavobacteriia</taxon>
        <taxon>Flavobacteriales</taxon>
        <taxon>Flavobacteriaceae</taxon>
        <taxon>Maribacter</taxon>
    </lineage>
</organism>
<proteinExistence type="predicted"/>
<reference evidence="2" key="1">
    <citation type="submission" date="2016-10" db="EMBL/GenBank/DDBJ databases">
        <authorList>
            <person name="Varghese N."/>
            <person name="Submissions S."/>
        </authorList>
    </citation>
    <scope>NUCLEOTIDE SEQUENCE [LARGE SCALE GENOMIC DNA]</scope>
    <source>
        <strain evidence="2">DSM 16471</strain>
    </source>
</reference>
<dbReference type="EMBL" id="FNZN01000003">
    <property type="protein sequence ID" value="SEL22337.1"/>
    <property type="molecule type" value="Genomic_DNA"/>
</dbReference>
<evidence type="ECO:0000313" key="2">
    <source>
        <dbReference type="Proteomes" id="UP000198990"/>
    </source>
</evidence>
<dbReference type="AlphaFoldDB" id="A0A1H7NHF4"/>